<protein>
    <recommendedName>
        <fullName evidence="3">Excreted virulence factor EspC, type VII ESX diderm</fullName>
    </recommendedName>
</protein>
<organism evidence="1 2">
    <name type="scientific">Micromonospora halophytica</name>
    <dbReference type="NCBI Taxonomy" id="47864"/>
    <lineage>
        <taxon>Bacteria</taxon>
        <taxon>Bacillati</taxon>
        <taxon>Actinomycetota</taxon>
        <taxon>Actinomycetes</taxon>
        <taxon>Micromonosporales</taxon>
        <taxon>Micromonosporaceae</taxon>
        <taxon>Micromonospora</taxon>
    </lineage>
</organism>
<reference evidence="2" key="1">
    <citation type="submission" date="2016-06" db="EMBL/GenBank/DDBJ databases">
        <authorList>
            <person name="Varghese N."/>
        </authorList>
    </citation>
    <scope>NUCLEOTIDE SEQUENCE [LARGE SCALE GENOMIC DNA]</scope>
    <source>
        <strain evidence="2">DSM 43171</strain>
    </source>
</reference>
<proteinExistence type="predicted"/>
<dbReference type="STRING" id="47864.GA0070560_106194"/>
<dbReference type="RefSeq" id="WP_091294791.1">
    <property type="nucleotide sequence ID" value="NZ_FMDN01000006.1"/>
</dbReference>
<dbReference type="OrthoDB" id="3386506at2"/>
<keyword evidence="2" id="KW-1185">Reference proteome</keyword>
<evidence type="ECO:0000313" key="1">
    <source>
        <dbReference type="EMBL" id="SCG50571.1"/>
    </source>
</evidence>
<name>A0A1C5HY85_9ACTN</name>
<dbReference type="EMBL" id="FMDN01000006">
    <property type="protein sequence ID" value="SCG50571.1"/>
    <property type="molecule type" value="Genomic_DNA"/>
</dbReference>
<sequence length="109" mass="11348">MPDIEVDVATVRRLQAAAAEAAAGLGGLHTAIAGAAEVPPGAFGHLPFASDILRDKYAEQVRGGMEMFRAGQDAFDRVGTSLGATADSYERNEQQIDAGFTAIRSGLGR</sequence>
<gene>
    <name evidence="1" type="ORF">GA0070560_106194</name>
</gene>
<accession>A0A1C5HY85</accession>
<dbReference type="AlphaFoldDB" id="A0A1C5HY85"/>
<evidence type="ECO:0000313" key="2">
    <source>
        <dbReference type="Proteomes" id="UP000199408"/>
    </source>
</evidence>
<dbReference type="Proteomes" id="UP000199408">
    <property type="component" value="Unassembled WGS sequence"/>
</dbReference>
<evidence type="ECO:0008006" key="3">
    <source>
        <dbReference type="Google" id="ProtNLM"/>
    </source>
</evidence>